<evidence type="ECO:0000256" key="1">
    <source>
        <dbReference type="ARBA" id="ARBA00004127"/>
    </source>
</evidence>
<dbReference type="PROSITE" id="PS50893">
    <property type="entry name" value="ABC_TRANSPORTER_2"/>
    <property type="match status" value="2"/>
</dbReference>
<dbReference type="SMART" id="SM00382">
    <property type="entry name" value="AAA"/>
    <property type="match status" value="2"/>
</dbReference>
<evidence type="ECO:0000256" key="6">
    <source>
        <dbReference type="ARBA" id="ARBA00022741"/>
    </source>
</evidence>
<dbReference type="InterPro" id="IPR044746">
    <property type="entry name" value="ABCC_6TM_D1"/>
</dbReference>
<feature type="domain" description="ABC transmembrane type-1" evidence="14">
    <location>
        <begin position="87"/>
        <end position="366"/>
    </location>
</feature>
<evidence type="ECO:0000256" key="8">
    <source>
        <dbReference type="ARBA" id="ARBA00022989"/>
    </source>
</evidence>
<dbReference type="SUPFAM" id="SSF52540">
    <property type="entry name" value="P-loop containing nucleoside triphosphate hydrolases"/>
    <property type="match status" value="2"/>
</dbReference>
<dbReference type="PROSITE" id="PS50929">
    <property type="entry name" value="ABC_TM1F"/>
    <property type="match status" value="2"/>
</dbReference>
<dbReference type="PROSITE" id="PS00211">
    <property type="entry name" value="ABC_TRANSPORTER_1"/>
    <property type="match status" value="1"/>
</dbReference>
<evidence type="ECO:0000256" key="9">
    <source>
        <dbReference type="ARBA" id="ARBA00023136"/>
    </source>
</evidence>
<dbReference type="InterPro" id="IPR011527">
    <property type="entry name" value="ABC1_TM_dom"/>
</dbReference>
<evidence type="ECO:0000256" key="10">
    <source>
        <dbReference type="ARBA" id="ARBA00023180"/>
    </source>
</evidence>
<dbReference type="CDD" id="cd18580">
    <property type="entry name" value="ABC_6TM_ABCC_D2"/>
    <property type="match status" value="1"/>
</dbReference>
<keyword evidence="16" id="KW-1185">Reference proteome</keyword>
<keyword evidence="6" id="KW-0547">Nucleotide-binding</keyword>
<keyword evidence="8 12" id="KW-1133">Transmembrane helix</keyword>
<evidence type="ECO:0000259" key="13">
    <source>
        <dbReference type="PROSITE" id="PS50893"/>
    </source>
</evidence>
<evidence type="ECO:0000313" key="15">
    <source>
        <dbReference type="EMBL" id="ORZ39286.1"/>
    </source>
</evidence>
<dbReference type="GO" id="GO:0005524">
    <property type="term" value="F:ATP binding"/>
    <property type="evidence" value="ECO:0007669"/>
    <property type="project" value="UniProtKB-KW"/>
</dbReference>
<comment type="similarity">
    <text evidence="2">Belongs to the ABC transporter superfamily. ABCC family. Conjugate transporter (TC 3.A.1.208) subfamily.</text>
</comment>
<keyword evidence="9 12" id="KW-0472">Membrane</keyword>
<feature type="region of interest" description="Disordered" evidence="11">
    <location>
        <begin position="634"/>
        <end position="663"/>
    </location>
</feature>
<dbReference type="FunFam" id="1.20.1560.10:FF:000013">
    <property type="entry name" value="ABC transporter C family member 2"/>
    <property type="match status" value="1"/>
</dbReference>
<dbReference type="InterPro" id="IPR017871">
    <property type="entry name" value="ABC_transporter-like_CS"/>
</dbReference>
<feature type="transmembrane region" description="Helical" evidence="12">
    <location>
        <begin position="993"/>
        <end position="1012"/>
    </location>
</feature>
<feature type="domain" description="ABC transmembrane type-1" evidence="14">
    <location>
        <begin position="738"/>
        <end position="1016"/>
    </location>
</feature>
<keyword evidence="4 12" id="KW-0812">Transmembrane</keyword>
<keyword evidence="15" id="KW-0378">Hydrolase</keyword>
<dbReference type="InterPro" id="IPR044726">
    <property type="entry name" value="ABCC_6TM_D2"/>
</dbReference>
<feature type="transmembrane region" description="Helical" evidence="12">
    <location>
        <begin position="199"/>
        <end position="217"/>
    </location>
</feature>
<keyword evidence="5" id="KW-0677">Repeat</keyword>
<evidence type="ECO:0000256" key="3">
    <source>
        <dbReference type="ARBA" id="ARBA00022448"/>
    </source>
</evidence>
<dbReference type="SUPFAM" id="SSF90123">
    <property type="entry name" value="ABC transporter transmembrane region"/>
    <property type="match status" value="2"/>
</dbReference>
<dbReference type="Gene3D" id="1.20.1560.10">
    <property type="entry name" value="ABC transporter type 1, transmembrane domain"/>
    <property type="match status" value="2"/>
</dbReference>
<keyword evidence="7" id="KW-0067">ATP-binding</keyword>
<dbReference type="InterPro" id="IPR003593">
    <property type="entry name" value="AAA+_ATPase"/>
</dbReference>
<reference evidence="15 16" key="1">
    <citation type="submission" date="2016-07" db="EMBL/GenBank/DDBJ databases">
        <title>Pervasive Adenine N6-methylation of Active Genes in Fungi.</title>
        <authorList>
            <consortium name="DOE Joint Genome Institute"/>
            <person name="Mondo S.J."/>
            <person name="Dannebaum R.O."/>
            <person name="Kuo R.C."/>
            <person name="Labutti K."/>
            <person name="Haridas S."/>
            <person name="Kuo A."/>
            <person name="Salamov A."/>
            <person name="Ahrendt S.R."/>
            <person name="Lipzen A."/>
            <person name="Sullivan W."/>
            <person name="Andreopoulos W.B."/>
            <person name="Clum A."/>
            <person name="Lindquist E."/>
            <person name="Daum C."/>
            <person name="Ramamoorthy G.K."/>
            <person name="Gryganskyi A."/>
            <person name="Culley D."/>
            <person name="Magnuson J.K."/>
            <person name="James T.Y."/>
            <person name="O'Malley M.A."/>
            <person name="Stajich J.E."/>
            <person name="Spatafora J.W."/>
            <person name="Visel A."/>
            <person name="Grigoriev I.V."/>
        </authorList>
    </citation>
    <scope>NUCLEOTIDE SEQUENCE [LARGE SCALE GENOMIC DNA]</scope>
    <source>
        <strain evidence="15 16">PL171</strain>
    </source>
</reference>
<evidence type="ECO:0000256" key="2">
    <source>
        <dbReference type="ARBA" id="ARBA00009726"/>
    </source>
</evidence>
<dbReference type="Pfam" id="PF00005">
    <property type="entry name" value="ABC_tran"/>
    <property type="match status" value="2"/>
</dbReference>
<evidence type="ECO:0000256" key="12">
    <source>
        <dbReference type="SAM" id="Phobius"/>
    </source>
</evidence>
<dbReference type="InterPro" id="IPR003439">
    <property type="entry name" value="ABC_transporter-like_ATP-bd"/>
</dbReference>
<evidence type="ECO:0000259" key="14">
    <source>
        <dbReference type="PROSITE" id="PS50929"/>
    </source>
</evidence>
<dbReference type="PANTHER" id="PTHR24223:SF399">
    <property type="entry name" value="ABC TRANSPORTER ATNG"/>
    <property type="match status" value="1"/>
</dbReference>
<feature type="transmembrane region" description="Helical" evidence="12">
    <location>
        <begin position="960"/>
        <end position="981"/>
    </location>
</feature>
<comment type="subcellular location">
    <subcellularLocation>
        <location evidence="1">Endomembrane system</location>
        <topology evidence="1">Multi-pass membrane protein</topology>
    </subcellularLocation>
</comment>
<feature type="transmembrane region" description="Helical" evidence="12">
    <location>
        <begin position="87"/>
        <end position="107"/>
    </location>
</feature>
<keyword evidence="3" id="KW-0813">Transport</keyword>
<evidence type="ECO:0000256" key="7">
    <source>
        <dbReference type="ARBA" id="ARBA00022840"/>
    </source>
</evidence>
<dbReference type="Proteomes" id="UP000193411">
    <property type="component" value="Unassembled WGS sequence"/>
</dbReference>
<protein>
    <submittedName>
        <fullName evidence="15">p-loop containing nucleoside triphosphate hydrolase protein</fullName>
    </submittedName>
</protein>
<dbReference type="GO" id="GO:0016887">
    <property type="term" value="F:ATP hydrolysis activity"/>
    <property type="evidence" value="ECO:0007669"/>
    <property type="project" value="InterPro"/>
</dbReference>
<keyword evidence="10" id="KW-0325">Glycoprotein</keyword>
<feature type="transmembrane region" description="Helical" evidence="12">
    <location>
        <begin position="731"/>
        <end position="753"/>
    </location>
</feature>
<sequence>MTFTWAIEILIRARRKTLEYEDLWLLPRYLRSSPNCEMLESNWRPIADAYRQAHGDNPPEDAPAPSFLTAIAKTVGPRIIVLWSLRLVFGLLQFLTPSFVSYLVSYLKSREESLIPYPTSDGVAVSIAFLLVSVASSLILGFMYHLIFMCQIMLKTSIQSLIYRKGLRVASFRKDTNIGQIVTLMSVDAQNIASSMFTVIELVAAPISLVLALVLLYGQIGWSMLMSVATIILSFPLLGVCAGAMSRFRTLVLTQTDGRIKATTEALTSIKTLKLYGWTWFIRDRIVKFRELELHYLKKLAYMQSFQIGISFILPAISTFAVFAVYALTSPANSLTESRVFVTLSIMRMLEDPIQTIVWGWNPLVEAYASAKRLGKFFISADLDSYVERLPLDAKDEAAPVVHIKDAAFTFTGDTTVLTVDELSIKAGTLTAIVGKVGAGKSALVASMLGEIKKERGRVSVRGRVAFATQQPWIQNATLRENVLFGLAFDQAVYDRVIAACAMRKDVATLPKGHDTLIGEKGISLSGGQKARVAAARVLYAAEMNNVDLVLMDDIFSALDSHVDRHMWNALFNPTSGLLRGKTVVLVTHGIHHLDEVDDIVLVRDGNISEHGTYASLLALEGGHVRFMVEEYQAKRKEEDDDESAASEEEGSSLGTLANAEPTNSAEIAADTTTLHAFDTPHESKILVDDAEDGCDEKKKLVAASEKNDDGKETKNAGSVNWRVYALYCKYCGYALMALNFGITAIGVAIGIYTTVWLAQWATASARGEGGLAFYLGIYSGLTFVNSVLNVGGIIFGFAIVAIRGARKTMAGMLDNILRVPMSFFDTTPSGRIINRFSADLKSVDSSIPQLLFHFQFTVFQTFGILITIFLAVPWFFVILLPICVLFGLIQHIYLNASREIQRIYMVLNSPVFQHFSETLSGLPTVRAYQHEKRFLKQAEDLFDASSTGFYNMITVNRWLFVWLNLLGTMIMVGVMFAAVLSTTTGVGMSGVALTYSFEITFLLSSIVRLYGQIENAVVSVERIAEYSKIPTEAAEKTFDLPPAWPAQGEIEFQGYQTTYREGLPPVLKGIDLKIKAGSKVGVVGRTGAGKSSMMLALFRIIEAIAGKIVVDGVDVSTVGLQDLRSRLTILPQDPVIFNASIRDNLDPTGSHDDAALWSALEGAHLAEFVRSLEGGLEHELTGGSLSVGQQQLVCLSRAILRKTKILVLDEATSSIDHATDDIVQETIRREFSDCTIVTIAHRIGTILDYDYTLVLDQGKVVEFDTPQVLLTRPESAFYALAKESKLV</sequence>
<dbReference type="FunFam" id="3.40.50.300:FF:000074">
    <property type="entry name" value="Multidrug resistance-associated protein 5 isoform 1"/>
    <property type="match status" value="1"/>
</dbReference>
<dbReference type="CDD" id="cd18579">
    <property type="entry name" value="ABC_6TM_ABCC_D1"/>
    <property type="match status" value="1"/>
</dbReference>
<evidence type="ECO:0000256" key="11">
    <source>
        <dbReference type="SAM" id="MobiDB-lite"/>
    </source>
</evidence>
<dbReference type="CDD" id="cd03250">
    <property type="entry name" value="ABCC_MRP_domain1"/>
    <property type="match status" value="1"/>
</dbReference>
<feature type="transmembrane region" description="Helical" evidence="12">
    <location>
        <begin position="224"/>
        <end position="245"/>
    </location>
</feature>
<dbReference type="InterPro" id="IPR036640">
    <property type="entry name" value="ABC1_TM_sf"/>
</dbReference>
<feature type="transmembrane region" description="Helical" evidence="12">
    <location>
        <begin position="875"/>
        <end position="895"/>
    </location>
</feature>
<evidence type="ECO:0000256" key="4">
    <source>
        <dbReference type="ARBA" id="ARBA00022692"/>
    </source>
</evidence>
<comment type="caution">
    <text evidence="15">The sequence shown here is derived from an EMBL/GenBank/DDBJ whole genome shotgun (WGS) entry which is preliminary data.</text>
</comment>
<accession>A0A1Y2HXF6</accession>
<feature type="transmembrane region" description="Helical" evidence="12">
    <location>
        <begin position="306"/>
        <end position="329"/>
    </location>
</feature>
<dbReference type="PANTHER" id="PTHR24223">
    <property type="entry name" value="ATP-BINDING CASSETTE SUB-FAMILY C"/>
    <property type="match status" value="1"/>
</dbReference>
<feature type="compositionally biased region" description="Polar residues" evidence="11">
    <location>
        <begin position="653"/>
        <end position="663"/>
    </location>
</feature>
<gene>
    <name evidence="15" type="ORF">BCR44DRAFT_1540014</name>
</gene>
<evidence type="ECO:0000256" key="5">
    <source>
        <dbReference type="ARBA" id="ARBA00022737"/>
    </source>
</evidence>
<feature type="domain" description="ABC transporter" evidence="13">
    <location>
        <begin position="402"/>
        <end position="630"/>
    </location>
</feature>
<feature type="domain" description="ABC transporter" evidence="13">
    <location>
        <begin position="1051"/>
        <end position="1283"/>
    </location>
</feature>
<organism evidence="15 16">
    <name type="scientific">Catenaria anguillulae PL171</name>
    <dbReference type="NCBI Taxonomy" id="765915"/>
    <lineage>
        <taxon>Eukaryota</taxon>
        <taxon>Fungi</taxon>
        <taxon>Fungi incertae sedis</taxon>
        <taxon>Blastocladiomycota</taxon>
        <taxon>Blastocladiomycetes</taxon>
        <taxon>Blastocladiales</taxon>
        <taxon>Catenariaceae</taxon>
        <taxon>Catenaria</taxon>
    </lineage>
</organism>
<dbReference type="FunFam" id="3.40.50.300:FF:000997">
    <property type="entry name" value="Multidrug resistance-associated protein 1"/>
    <property type="match status" value="1"/>
</dbReference>
<evidence type="ECO:0000313" key="16">
    <source>
        <dbReference type="Proteomes" id="UP000193411"/>
    </source>
</evidence>
<dbReference type="InterPro" id="IPR050173">
    <property type="entry name" value="ABC_transporter_C-like"/>
</dbReference>
<dbReference type="OrthoDB" id="6500128at2759"/>
<dbReference type="STRING" id="765915.A0A1Y2HXF6"/>
<feature type="compositionally biased region" description="Acidic residues" evidence="11">
    <location>
        <begin position="639"/>
        <end position="651"/>
    </location>
</feature>
<feature type="transmembrane region" description="Helical" evidence="12">
    <location>
        <begin position="773"/>
        <end position="803"/>
    </location>
</feature>
<dbReference type="EMBL" id="MCFL01000006">
    <property type="protein sequence ID" value="ORZ39286.1"/>
    <property type="molecule type" value="Genomic_DNA"/>
</dbReference>
<dbReference type="Gene3D" id="3.40.50.300">
    <property type="entry name" value="P-loop containing nucleotide triphosphate hydrolases"/>
    <property type="match status" value="2"/>
</dbReference>
<name>A0A1Y2HXF6_9FUNG</name>
<dbReference type="InterPro" id="IPR027417">
    <property type="entry name" value="P-loop_NTPase"/>
</dbReference>
<dbReference type="Pfam" id="PF00664">
    <property type="entry name" value="ABC_membrane"/>
    <property type="match status" value="2"/>
</dbReference>
<dbReference type="GO" id="GO:0016020">
    <property type="term" value="C:membrane"/>
    <property type="evidence" value="ECO:0007669"/>
    <property type="project" value="InterPro"/>
</dbReference>
<feature type="transmembrane region" description="Helical" evidence="12">
    <location>
        <begin position="127"/>
        <end position="154"/>
    </location>
</feature>
<proteinExistence type="inferred from homology"/>
<dbReference type="CDD" id="cd03244">
    <property type="entry name" value="ABCC_MRP_domain2"/>
    <property type="match status" value="1"/>
</dbReference>
<dbReference type="GO" id="GO:0012505">
    <property type="term" value="C:endomembrane system"/>
    <property type="evidence" value="ECO:0007669"/>
    <property type="project" value="UniProtKB-SubCell"/>
</dbReference>
<dbReference type="GO" id="GO:0140359">
    <property type="term" value="F:ABC-type transporter activity"/>
    <property type="evidence" value="ECO:0007669"/>
    <property type="project" value="InterPro"/>
</dbReference>